<dbReference type="GO" id="GO:0004519">
    <property type="term" value="F:endonuclease activity"/>
    <property type="evidence" value="ECO:0007669"/>
    <property type="project" value="UniProtKB-KW"/>
</dbReference>
<reference evidence="3" key="2">
    <citation type="submission" date="2023-02" db="EMBL/GenBank/DDBJ databases">
        <title>'Rhodoalgimonas zhirmunskyi' gen. nov., isolated from a red alga.</title>
        <authorList>
            <person name="Nedashkovskaya O.I."/>
            <person name="Otstavnykh N.Y."/>
            <person name="Bystritskaya E.P."/>
            <person name="Balabanova L.A."/>
            <person name="Isaeva M.P."/>
        </authorList>
    </citation>
    <scope>NUCLEOTIDE SEQUENCE</scope>
    <source>
        <strain evidence="3">KCTC 52189</strain>
    </source>
</reference>
<dbReference type="Proteomes" id="UP001226762">
    <property type="component" value="Unassembled WGS sequence"/>
</dbReference>
<feature type="domain" description="Endonuclease/exonuclease/phosphatase" evidence="2">
    <location>
        <begin position="6"/>
        <end position="302"/>
    </location>
</feature>
<dbReference type="SUPFAM" id="SSF56219">
    <property type="entry name" value="DNase I-like"/>
    <property type="match status" value="1"/>
</dbReference>
<organism evidence="3 4">
    <name type="scientific">Marimonas arenosa</name>
    <dbReference type="NCBI Taxonomy" id="1795305"/>
    <lineage>
        <taxon>Bacteria</taxon>
        <taxon>Pseudomonadati</taxon>
        <taxon>Pseudomonadota</taxon>
        <taxon>Alphaproteobacteria</taxon>
        <taxon>Rhodobacterales</taxon>
        <taxon>Paracoccaceae</taxon>
        <taxon>Marimonas</taxon>
    </lineage>
</organism>
<comment type="caution">
    <text evidence="3">The sequence shown here is derived from an EMBL/GenBank/DDBJ whole genome shotgun (WGS) entry which is preliminary data.</text>
</comment>
<dbReference type="InterPro" id="IPR036691">
    <property type="entry name" value="Endo/exonu/phosph_ase_sf"/>
</dbReference>
<keyword evidence="3" id="KW-0540">Nuclease</keyword>
<keyword evidence="3" id="KW-0255">Endonuclease</keyword>
<sequence>MLRDILKGDDQADAVAEVIARVAPDVLVLNGIDYDHGNLTLTALEALVAQRGHRMPFLFAARPNSGRATGLDLDGDGRLGGPGDSQGWGRYAGDGGMAVLSRFRIGAARDLSGLLWAGQDWALLPREEGKLVPSEAAYEAQRLSSVGHWVVPVEIGGRNLSVMAFHATPPVFDGPEDRNGKRNHDEIVLWRHLLDGAYGGVPDGPFVIAGDANLDPLDGEGIKVAITGLLSDKRLQDPAPRSAGAGAAADADHRGDPALDTVDWPRAEAGGPGNLRVDYVLPSAGLEVMGAGVWWPAPGESDQEIATRASRHRLVWVDIRW</sequence>
<protein>
    <submittedName>
        <fullName evidence="3">Endonuclease/exonuclease/phosphatase family protein</fullName>
    </submittedName>
</protein>
<dbReference type="EMBL" id="JANHAX010000002">
    <property type="protein sequence ID" value="MDQ2090021.1"/>
    <property type="molecule type" value="Genomic_DNA"/>
</dbReference>
<name>A0AAE4B662_9RHOB</name>
<proteinExistence type="predicted"/>
<evidence type="ECO:0000313" key="3">
    <source>
        <dbReference type="EMBL" id="MDQ2090021.1"/>
    </source>
</evidence>
<feature type="compositionally biased region" description="Low complexity" evidence="1">
    <location>
        <begin position="237"/>
        <end position="249"/>
    </location>
</feature>
<keyword evidence="3" id="KW-0378">Hydrolase</keyword>
<evidence type="ECO:0000256" key="1">
    <source>
        <dbReference type="SAM" id="MobiDB-lite"/>
    </source>
</evidence>
<evidence type="ECO:0000313" key="4">
    <source>
        <dbReference type="Proteomes" id="UP001226762"/>
    </source>
</evidence>
<accession>A0AAE4B662</accession>
<evidence type="ECO:0000259" key="2">
    <source>
        <dbReference type="Pfam" id="PF03372"/>
    </source>
</evidence>
<dbReference type="Gene3D" id="3.60.10.10">
    <property type="entry name" value="Endonuclease/exonuclease/phosphatase"/>
    <property type="match status" value="1"/>
</dbReference>
<feature type="region of interest" description="Disordered" evidence="1">
    <location>
        <begin position="235"/>
        <end position="267"/>
    </location>
</feature>
<dbReference type="Pfam" id="PF03372">
    <property type="entry name" value="Exo_endo_phos"/>
    <property type="match status" value="1"/>
</dbReference>
<dbReference type="InterPro" id="IPR005135">
    <property type="entry name" value="Endo/exonuclease/phosphatase"/>
</dbReference>
<gene>
    <name evidence="3" type="ORF">NO357_08945</name>
</gene>
<dbReference type="RefSeq" id="WP_306735288.1">
    <property type="nucleotide sequence ID" value="NZ_JANHAX010000002.1"/>
</dbReference>
<reference evidence="3" key="1">
    <citation type="submission" date="2022-07" db="EMBL/GenBank/DDBJ databases">
        <authorList>
            <person name="Otstavnykh N."/>
            <person name="Isaeva M."/>
            <person name="Bystritskaya E."/>
        </authorList>
    </citation>
    <scope>NUCLEOTIDE SEQUENCE</scope>
    <source>
        <strain evidence="3">KCTC 52189</strain>
    </source>
</reference>
<dbReference type="AlphaFoldDB" id="A0AAE4B662"/>
<keyword evidence="4" id="KW-1185">Reference proteome</keyword>